<accession>A0ACC2VIK2</accession>
<comment type="caution">
    <text evidence="1">The sequence shown here is derived from an EMBL/GenBank/DDBJ whole genome shotgun (WGS) entry which is preliminary data.</text>
</comment>
<proteinExistence type="predicted"/>
<protein>
    <submittedName>
        <fullName evidence="1">Uncharacterized protein</fullName>
    </submittedName>
</protein>
<gene>
    <name evidence="1" type="ORF">QFC19_006192</name>
</gene>
<dbReference type="Proteomes" id="UP001241377">
    <property type="component" value="Unassembled WGS sequence"/>
</dbReference>
<sequence>MAQRNPSRFEVTDDITQLPSIADDTILACLRERYLNDKPYTSMSAAALISLNPHKHFEANSDTSLAEYANAYWSIDEESLKGREGQDGGWARGGDSTPPHIFKLAMDAYYHMRRTGTDQAILINGETGSGKSEARRLSIKAISQLSAVGMGKRSGKMATQVANGEFILETFGNARTHQTENASRFGKYTELQFSSSGKLVGCKTLTYYLEKARATSPPTGERSFHIFYYMTAGATQEERAHLMLGDSSAYRYLGNRFGHNFHSGRNAHTEEDAARFDQLKEAFKAVGMSKRWVAQVCQLAAAILHLGNIDFEENKGKNEEAAIVRNTDVLETVSEFLGVTTTALEGVLSYKSKLINKELCTLFLDVEAASANRDELAHTLYSLLFSWLVEHINQKLCRDDFASLIGLLDFPGFQNLSGTSARPNSLDQLCVNYANERLQGFIYDRIMLSRQQEMNEEGLSGLSPPMAFFDNRDCLELLDGIITTTDNLARKPKHSEHDLMKVFQKDHEHHSHFKLSGMDRSGYATFTISHYNGPVTYSSESFLERDANVLNPDFVQLLRRSPGVESNARRVPTAALEGGGSTNEFIQQLFESKAVSTEHHPQDNDTIVAAQQPVKPRRAPSTRRKGGRAARLASVGEEREDASDKEESTAVGGGNDQAPVRGVRCVLGEFRGAMDLLYGALSECQPWFIFCLNPNDAHLPNQVETRGLRASVKSAGFTEIGRKLATSFEVSLTHGEACERYADELNAYGIPHGGVSSSVDAIRSLAQAKHWQERDMAIGNHKVFLSHRAFHSLEDRLRIYEGNAQTGKEAGGLPGDNTKEDPFSPYRQSALIMNYQGPFVDNASQANLPLVSQAREYEELPPEADDGFADHRTLDYDDRYTSRYGDTMSFAGTEAYAPSRNMFDNVDTKALINEKDPDKEPLDGEIAEEYRISPARKRWVILVSMLTFFLPHRLLKRIPKFRRDDIRQAWKEKLAINMIIWFICGCAVFVIAILGNLICPTEHVYSTGELASHNYDDDPNNAYISIRGEVFDLTSFAPTHLTVVPVVPTKSIMKYSGIDATSLFPVQVSALCDGIDGSVSPWISDSATNTTDVNAQYHDFRAYTNDSRPDWYYEQMVYLRYNHRVGFMGYTPKEIKSMAKSGKAVAIYDNLVYDMTTYISQGGGGFKVPDGYAVPSDTSRKYMSDSIVSLFQQNAGKDITQLFDNLSGTLGQDVINRQRTCLRNLFVLGKVDNRNSPQCLFATYILLVLSIIMVAIIGFKFIAAIHFGSTRAPEDHDKFVICQVPCYSEGEESLRRTIDSLARLKYDDKRKLLLVICDGNVTGAGNGKPTPDIVLDILGNPNDETEKLSFLSLGDGAKQHNMGKIYSGLYECAGHVVPYLVIVKSGKPTEKQKPGNRGKRDSQMVVMHFLNKVHFDAPMNPLELEMYHQIKNVIGVNPTFYEYIFTVDADTTVEEYALNRLVSAMVHDKKIIAACGETELANPKKTIITMMQVYEYFISHHLAKSFESLFNSITCLPGCFSIYRLRTPDTHKPLFISNQIIHDYSENRVDTLHLKNLLHLGEDRYLTTLILKHFPTYKTKFVRDAHAFTVAPDDYKVLLSQRRRWINSTIHNLVELTGIEGLCGFCCFSMRAIVFVDLLSTIIAPVTVAYIVYLLYLVIGEGKTIPVLSIVLLAAIYGLQALIFIFRLRWDMIAWMVFYILAIPLFSFFLPLYSFWQMDDFSWGATRVLAGQKGKVILVHDEGKFDPKSIPEKTWRDYENELWDNDADNHSLNSYVPEKQPYEGSQVPSFYDYERGYGGSQHMGQGGSRPSSAFGQTRFASYRGDDVSLHSGAPGSVRQSAHLPVVGVYDRGSSYGAYTQVVPSDPLTGMPAMVKSESQQRITIPSLHHQDSSAPLLPDYAPAQPISLGASAISDRDLEHEIRDICRSADLDQLTKKGVRRELERRFNTDLGSRKETINTLIAHVLSDFDNV</sequence>
<organism evidence="1 2">
    <name type="scientific">Naganishia cerealis</name>
    <dbReference type="NCBI Taxonomy" id="610337"/>
    <lineage>
        <taxon>Eukaryota</taxon>
        <taxon>Fungi</taxon>
        <taxon>Dikarya</taxon>
        <taxon>Basidiomycota</taxon>
        <taxon>Agaricomycotina</taxon>
        <taxon>Tremellomycetes</taxon>
        <taxon>Filobasidiales</taxon>
        <taxon>Filobasidiaceae</taxon>
        <taxon>Naganishia</taxon>
    </lineage>
</organism>
<name>A0ACC2VIK2_9TREE</name>
<evidence type="ECO:0000313" key="2">
    <source>
        <dbReference type="Proteomes" id="UP001241377"/>
    </source>
</evidence>
<keyword evidence="2" id="KW-1185">Reference proteome</keyword>
<dbReference type="EMBL" id="JASBWR010000072">
    <property type="protein sequence ID" value="KAJ9098968.1"/>
    <property type="molecule type" value="Genomic_DNA"/>
</dbReference>
<evidence type="ECO:0000313" key="1">
    <source>
        <dbReference type="EMBL" id="KAJ9098968.1"/>
    </source>
</evidence>
<reference evidence="1" key="1">
    <citation type="submission" date="2023-04" db="EMBL/GenBank/DDBJ databases">
        <title>Draft Genome sequencing of Naganishia species isolated from polar environments using Oxford Nanopore Technology.</title>
        <authorList>
            <person name="Leo P."/>
            <person name="Venkateswaran K."/>
        </authorList>
    </citation>
    <scope>NUCLEOTIDE SEQUENCE</scope>
    <source>
        <strain evidence="1">MNA-CCFEE 5261</strain>
    </source>
</reference>